<name>A0A5C3NQD6_9AGAM</name>
<dbReference type="GO" id="GO:0017125">
    <property type="term" value="F:deoxycytidyl transferase activity"/>
    <property type="evidence" value="ECO:0007669"/>
    <property type="project" value="TreeGrafter"/>
</dbReference>
<gene>
    <name evidence="3" type="ORF">OE88DRAFT_1652417</name>
</gene>
<dbReference type="OrthoDB" id="427711at2759"/>
<feature type="domain" description="BRCT" evidence="2">
    <location>
        <begin position="136"/>
        <end position="229"/>
    </location>
</feature>
<dbReference type="InterPro" id="IPR036420">
    <property type="entry name" value="BRCT_dom_sf"/>
</dbReference>
<dbReference type="Proteomes" id="UP000305948">
    <property type="component" value="Unassembled WGS sequence"/>
</dbReference>
<evidence type="ECO:0000259" key="2">
    <source>
        <dbReference type="PROSITE" id="PS50172"/>
    </source>
</evidence>
<sequence>MDRFVTIKKPATRRPSTGNPEKAKTRPSFRYQPYGVSKSEERSYEEWKATKRTEKILARLSKDGEKPSSSALTKHLLNTLGDESNPITNSDIRHRTDHITSAATGHQRGEGGGNHTAYLKNRSKKLEEQNAPISDPACKPMTNVRIYIDGYLANTTDIEMKRIVVEAGGRAMQTASGCTHILTSQQLSGSKTHKHLTTKARNKVHVVKPEWVFDSIKAGKRLPERNYSVVKDHAQRSLVDMFAAQK</sequence>
<dbReference type="GO" id="GO:0005634">
    <property type="term" value="C:nucleus"/>
    <property type="evidence" value="ECO:0007669"/>
    <property type="project" value="TreeGrafter"/>
</dbReference>
<organism evidence="3 4">
    <name type="scientific">Heliocybe sulcata</name>
    <dbReference type="NCBI Taxonomy" id="5364"/>
    <lineage>
        <taxon>Eukaryota</taxon>
        <taxon>Fungi</taxon>
        <taxon>Dikarya</taxon>
        <taxon>Basidiomycota</taxon>
        <taxon>Agaricomycotina</taxon>
        <taxon>Agaricomycetes</taxon>
        <taxon>Gloeophyllales</taxon>
        <taxon>Gloeophyllaceae</taxon>
        <taxon>Heliocybe</taxon>
    </lineage>
</organism>
<dbReference type="PANTHER" id="PTHR45990:SF1">
    <property type="entry name" value="DNA REPAIR PROTEIN REV1"/>
    <property type="match status" value="1"/>
</dbReference>
<dbReference type="PROSITE" id="PS50172">
    <property type="entry name" value="BRCT"/>
    <property type="match status" value="1"/>
</dbReference>
<dbReference type="GO" id="GO:0070987">
    <property type="term" value="P:error-free translesion synthesis"/>
    <property type="evidence" value="ECO:0007669"/>
    <property type="project" value="TreeGrafter"/>
</dbReference>
<evidence type="ECO:0000313" key="3">
    <source>
        <dbReference type="EMBL" id="TFK55901.1"/>
    </source>
</evidence>
<dbReference type="SMART" id="SM00292">
    <property type="entry name" value="BRCT"/>
    <property type="match status" value="1"/>
</dbReference>
<accession>A0A5C3NQD6</accession>
<dbReference type="InterPro" id="IPR001357">
    <property type="entry name" value="BRCT_dom"/>
</dbReference>
<protein>
    <recommendedName>
        <fullName evidence="2">BRCT domain-containing protein</fullName>
    </recommendedName>
</protein>
<dbReference type="Pfam" id="PF16589">
    <property type="entry name" value="BRCT_2"/>
    <property type="match status" value="1"/>
</dbReference>
<dbReference type="AlphaFoldDB" id="A0A5C3NQD6"/>
<evidence type="ECO:0000256" key="1">
    <source>
        <dbReference type="SAM" id="MobiDB-lite"/>
    </source>
</evidence>
<dbReference type="STRING" id="5364.A0A5C3NQD6"/>
<dbReference type="EMBL" id="ML213504">
    <property type="protein sequence ID" value="TFK55901.1"/>
    <property type="molecule type" value="Genomic_DNA"/>
</dbReference>
<feature type="region of interest" description="Disordered" evidence="1">
    <location>
        <begin position="1"/>
        <end position="46"/>
    </location>
</feature>
<evidence type="ECO:0000313" key="4">
    <source>
        <dbReference type="Proteomes" id="UP000305948"/>
    </source>
</evidence>
<reference evidence="3 4" key="1">
    <citation type="journal article" date="2019" name="Nat. Ecol. Evol.">
        <title>Megaphylogeny resolves global patterns of mushroom evolution.</title>
        <authorList>
            <person name="Varga T."/>
            <person name="Krizsan K."/>
            <person name="Foldi C."/>
            <person name="Dima B."/>
            <person name="Sanchez-Garcia M."/>
            <person name="Sanchez-Ramirez S."/>
            <person name="Szollosi G.J."/>
            <person name="Szarkandi J.G."/>
            <person name="Papp V."/>
            <person name="Albert L."/>
            <person name="Andreopoulos W."/>
            <person name="Angelini C."/>
            <person name="Antonin V."/>
            <person name="Barry K.W."/>
            <person name="Bougher N.L."/>
            <person name="Buchanan P."/>
            <person name="Buyck B."/>
            <person name="Bense V."/>
            <person name="Catcheside P."/>
            <person name="Chovatia M."/>
            <person name="Cooper J."/>
            <person name="Damon W."/>
            <person name="Desjardin D."/>
            <person name="Finy P."/>
            <person name="Geml J."/>
            <person name="Haridas S."/>
            <person name="Hughes K."/>
            <person name="Justo A."/>
            <person name="Karasinski D."/>
            <person name="Kautmanova I."/>
            <person name="Kiss B."/>
            <person name="Kocsube S."/>
            <person name="Kotiranta H."/>
            <person name="LaButti K.M."/>
            <person name="Lechner B.E."/>
            <person name="Liimatainen K."/>
            <person name="Lipzen A."/>
            <person name="Lukacs Z."/>
            <person name="Mihaltcheva S."/>
            <person name="Morgado L.N."/>
            <person name="Niskanen T."/>
            <person name="Noordeloos M.E."/>
            <person name="Ohm R.A."/>
            <person name="Ortiz-Santana B."/>
            <person name="Ovrebo C."/>
            <person name="Racz N."/>
            <person name="Riley R."/>
            <person name="Savchenko A."/>
            <person name="Shiryaev A."/>
            <person name="Soop K."/>
            <person name="Spirin V."/>
            <person name="Szebenyi C."/>
            <person name="Tomsovsky M."/>
            <person name="Tulloss R.E."/>
            <person name="Uehling J."/>
            <person name="Grigoriev I.V."/>
            <person name="Vagvolgyi C."/>
            <person name="Papp T."/>
            <person name="Martin F.M."/>
            <person name="Miettinen O."/>
            <person name="Hibbett D.S."/>
            <person name="Nagy L.G."/>
        </authorList>
    </citation>
    <scope>NUCLEOTIDE SEQUENCE [LARGE SCALE GENOMIC DNA]</scope>
    <source>
        <strain evidence="3 4">OMC1185</strain>
    </source>
</reference>
<dbReference type="PANTHER" id="PTHR45990">
    <property type="entry name" value="DNA REPAIR PROTEIN REV1"/>
    <property type="match status" value="1"/>
</dbReference>
<dbReference type="SUPFAM" id="SSF52113">
    <property type="entry name" value="BRCT domain"/>
    <property type="match status" value="1"/>
</dbReference>
<proteinExistence type="predicted"/>
<dbReference type="GO" id="GO:0003887">
    <property type="term" value="F:DNA-directed DNA polymerase activity"/>
    <property type="evidence" value="ECO:0007669"/>
    <property type="project" value="TreeGrafter"/>
</dbReference>
<dbReference type="Gene3D" id="3.40.50.10190">
    <property type="entry name" value="BRCT domain"/>
    <property type="match status" value="1"/>
</dbReference>
<dbReference type="GO" id="GO:0042276">
    <property type="term" value="P:error-prone translesion synthesis"/>
    <property type="evidence" value="ECO:0007669"/>
    <property type="project" value="TreeGrafter"/>
</dbReference>
<keyword evidence="4" id="KW-1185">Reference proteome</keyword>